<dbReference type="InterPro" id="IPR036890">
    <property type="entry name" value="HATPase_C_sf"/>
</dbReference>
<sequence>MLNRHSLFWKLVGVLALFCLLVVSFNVDIERRLNEATSRLPRSVQDVLHSYADEADAILRLQGPDALAQYLRELRSREGVWAAVVDAEQRSLSSEPLTEEEWERLSFVRPLDGLMGRPGSQPTFFVPFDSGKSRLVMELPDRLNPRANLALWKTSLTRVLPTGLAVVLGILLYRLFIAPLVALRRQANALSENDLTARAGARMTRRKDELGELARAFDHMADRLEATVSYQRRLLRDLSHELRTPLSRLRAASERAEDGDALRVRLDREVEIMQRLVENSLELAWMDSERPRLEVEPIRISQLWEMLAEDAAFETGIVRSRLKCEVDDDCIVSANLSSLAQALENLLRNAIRHSPEEGCIALRGVRKAEAWHLMLVDQGPGVDEERLEFMFEPFARLDSARPGDGGFGLGLSIARRAIELQGGQLWATNREPGGLAMHIQLPAAGR</sequence>
<dbReference type="Proteomes" id="UP000635983">
    <property type="component" value="Unassembled WGS sequence"/>
</dbReference>
<evidence type="ECO:0000256" key="8">
    <source>
        <dbReference type="ARBA" id="ARBA00022989"/>
    </source>
</evidence>
<dbReference type="InterPro" id="IPR003594">
    <property type="entry name" value="HATPase_dom"/>
</dbReference>
<keyword evidence="4" id="KW-0597">Phosphoprotein</keyword>
<keyword evidence="5" id="KW-0808">Transferase</keyword>
<dbReference type="Gene3D" id="3.30.450.170">
    <property type="entry name" value="Two-component histidine kinase, sensor domain"/>
    <property type="match status" value="1"/>
</dbReference>
<keyword evidence="10 11" id="KW-0472">Membrane</keyword>
<keyword evidence="9" id="KW-0902">Two-component regulatory system</keyword>
<reference evidence="14" key="1">
    <citation type="journal article" date="2014" name="Int. J. Syst. Evol. Microbiol.">
        <title>Complete genome sequence of Corynebacterium casei LMG S-19264T (=DSM 44701T), isolated from a smear-ripened cheese.</title>
        <authorList>
            <consortium name="US DOE Joint Genome Institute (JGI-PGF)"/>
            <person name="Walter F."/>
            <person name="Albersmeier A."/>
            <person name="Kalinowski J."/>
            <person name="Ruckert C."/>
        </authorList>
    </citation>
    <scope>NUCLEOTIDE SEQUENCE</scope>
    <source>
        <strain evidence="14">JCM 30078</strain>
    </source>
</reference>
<evidence type="ECO:0000256" key="11">
    <source>
        <dbReference type="SAM" id="Phobius"/>
    </source>
</evidence>
<gene>
    <name evidence="14" type="ORF">GCM10009304_15650</name>
</gene>
<dbReference type="InterPro" id="IPR031930">
    <property type="entry name" value="HK_sensor"/>
</dbReference>
<dbReference type="RefSeq" id="WP_188982617.1">
    <property type="nucleotide sequence ID" value="NZ_BMPO01000003.1"/>
</dbReference>
<evidence type="ECO:0000256" key="1">
    <source>
        <dbReference type="ARBA" id="ARBA00000085"/>
    </source>
</evidence>
<dbReference type="PROSITE" id="PS50109">
    <property type="entry name" value="HIS_KIN"/>
    <property type="match status" value="1"/>
</dbReference>
<dbReference type="SUPFAM" id="SSF158472">
    <property type="entry name" value="HAMP domain-like"/>
    <property type="match status" value="1"/>
</dbReference>
<dbReference type="InterPro" id="IPR036097">
    <property type="entry name" value="HisK_dim/P_sf"/>
</dbReference>
<dbReference type="Pfam" id="PF00672">
    <property type="entry name" value="HAMP"/>
    <property type="match status" value="1"/>
</dbReference>
<evidence type="ECO:0000313" key="15">
    <source>
        <dbReference type="Proteomes" id="UP000635983"/>
    </source>
</evidence>
<evidence type="ECO:0000259" key="13">
    <source>
        <dbReference type="PROSITE" id="PS50885"/>
    </source>
</evidence>
<keyword evidence="6 11" id="KW-0812">Transmembrane</keyword>
<keyword evidence="15" id="KW-1185">Reference proteome</keyword>
<feature type="domain" description="Histidine kinase" evidence="12">
    <location>
        <begin position="237"/>
        <end position="445"/>
    </location>
</feature>
<comment type="catalytic activity">
    <reaction evidence="1">
        <text>ATP + protein L-histidine = ADP + protein N-phospho-L-histidine.</text>
        <dbReference type="EC" id="2.7.13.3"/>
    </reaction>
</comment>
<feature type="domain" description="HAMP" evidence="13">
    <location>
        <begin position="174"/>
        <end position="229"/>
    </location>
</feature>
<dbReference type="Pfam" id="PF16750">
    <property type="entry name" value="HK_sensor"/>
    <property type="match status" value="1"/>
</dbReference>
<keyword evidence="7 14" id="KW-0418">Kinase</keyword>
<comment type="subcellular location">
    <subcellularLocation>
        <location evidence="2">Membrane</location>
        <topology evidence="2">Multi-pass membrane protein</topology>
    </subcellularLocation>
</comment>
<dbReference type="InterPro" id="IPR038428">
    <property type="entry name" value="HK_sensor_dom_sf"/>
</dbReference>
<dbReference type="InterPro" id="IPR003661">
    <property type="entry name" value="HisK_dim/P_dom"/>
</dbReference>
<feature type="transmembrane region" description="Helical" evidence="11">
    <location>
        <begin position="163"/>
        <end position="183"/>
    </location>
</feature>
<dbReference type="EMBL" id="BMPO01000003">
    <property type="protein sequence ID" value="GGJ90826.1"/>
    <property type="molecule type" value="Genomic_DNA"/>
</dbReference>
<reference evidence="14" key="2">
    <citation type="submission" date="2020-09" db="EMBL/GenBank/DDBJ databases">
        <authorList>
            <person name="Sun Q."/>
            <person name="Ohkuma M."/>
        </authorList>
    </citation>
    <scope>NUCLEOTIDE SEQUENCE</scope>
    <source>
        <strain evidence="14">JCM 30078</strain>
    </source>
</reference>
<evidence type="ECO:0000313" key="14">
    <source>
        <dbReference type="EMBL" id="GGJ90826.1"/>
    </source>
</evidence>
<evidence type="ECO:0000256" key="3">
    <source>
        <dbReference type="ARBA" id="ARBA00012438"/>
    </source>
</evidence>
<name>A0A917PTG4_9PSED</name>
<dbReference type="GO" id="GO:0005886">
    <property type="term" value="C:plasma membrane"/>
    <property type="evidence" value="ECO:0007669"/>
    <property type="project" value="TreeGrafter"/>
</dbReference>
<dbReference type="Pfam" id="PF00512">
    <property type="entry name" value="HisKA"/>
    <property type="match status" value="1"/>
</dbReference>
<dbReference type="InterPro" id="IPR004358">
    <property type="entry name" value="Sig_transdc_His_kin-like_C"/>
</dbReference>
<dbReference type="SMART" id="SM00304">
    <property type="entry name" value="HAMP"/>
    <property type="match status" value="1"/>
</dbReference>
<evidence type="ECO:0000256" key="2">
    <source>
        <dbReference type="ARBA" id="ARBA00004141"/>
    </source>
</evidence>
<dbReference type="PRINTS" id="PR00344">
    <property type="entry name" value="BCTRLSENSOR"/>
</dbReference>
<evidence type="ECO:0000256" key="10">
    <source>
        <dbReference type="ARBA" id="ARBA00023136"/>
    </source>
</evidence>
<accession>A0A917PTG4</accession>
<organism evidence="14 15">
    <name type="scientific">Pseudomonas matsuisoli</name>
    <dbReference type="NCBI Taxonomy" id="1515666"/>
    <lineage>
        <taxon>Bacteria</taxon>
        <taxon>Pseudomonadati</taxon>
        <taxon>Pseudomonadota</taxon>
        <taxon>Gammaproteobacteria</taxon>
        <taxon>Pseudomonadales</taxon>
        <taxon>Pseudomonadaceae</taxon>
        <taxon>Pseudomonas</taxon>
    </lineage>
</organism>
<dbReference type="AlphaFoldDB" id="A0A917PTG4"/>
<dbReference type="SMART" id="SM00387">
    <property type="entry name" value="HATPase_c"/>
    <property type="match status" value="1"/>
</dbReference>
<dbReference type="EC" id="2.7.13.3" evidence="3"/>
<dbReference type="PROSITE" id="PS50885">
    <property type="entry name" value="HAMP"/>
    <property type="match status" value="1"/>
</dbReference>
<evidence type="ECO:0000256" key="5">
    <source>
        <dbReference type="ARBA" id="ARBA00022679"/>
    </source>
</evidence>
<evidence type="ECO:0000256" key="4">
    <source>
        <dbReference type="ARBA" id="ARBA00022553"/>
    </source>
</evidence>
<dbReference type="SUPFAM" id="SSF55874">
    <property type="entry name" value="ATPase domain of HSP90 chaperone/DNA topoisomerase II/histidine kinase"/>
    <property type="match status" value="1"/>
</dbReference>
<dbReference type="InterPro" id="IPR050428">
    <property type="entry name" value="TCS_sensor_his_kinase"/>
</dbReference>
<keyword evidence="8 11" id="KW-1133">Transmembrane helix</keyword>
<dbReference type="SMART" id="SM00388">
    <property type="entry name" value="HisKA"/>
    <property type="match status" value="1"/>
</dbReference>
<dbReference type="Gene3D" id="1.10.8.500">
    <property type="entry name" value="HAMP domain in histidine kinase"/>
    <property type="match status" value="1"/>
</dbReference>
<dbReference type="CDD" id="cd00082">
    <property type="entry name" value="HisKA"/>
    <property type="match status" value="1"/>
</dbReference>
<dbReference type="InterPro" id="IPR003660">
    <property type="entry name" value="HAMP_dom"/>
</dbReference>
<dbReference type="GO" id="GO:0000155">
    <property type="term" value="F:phosphorelay sensor kinase activity"/>
    <property type="evidence" value="ECO:0007669"/>
    <property type="project" value="InterPro"/>
</dbReference>
<dbReference type="Gene3D" id="3.30.565.10">
    <property type="entry name" value="Histidine kinase-like ATPase, C-terminal domain"/>
    <property type="match status" value="1"/>
</dbReference>
<dbReference type="Gene3D" id="1.10.287.130">
    <property type="match status" value="1"/>
</dbReference>
<evidence type="ECO:0000256" key="9">
    <source>
        <dbReference type="ARBA" id="ARBA00023012"/>
    </source>
</evidence>
<evidence type="ECO:0000256" key="6">
    <source>
        <dbReference type="ARBA" id="ARBA00022692"/>
    </source>
</evidence>
<dbReference type="CDD" id="cd06225">
    <property type="entry name" value="HAMP"/>
    <property type="match status" value="1"/>
</dbReference>
<evidence type="ECO:0000259" key="12">
    <source>
        <dbReference type="PROSITE" id="PS50109"/>
    </source>
</evidence>
<dbReference type="PANTHER" id="PTHR45436">
    <property type="entry name" value="SENSOR HISTIDINE KINASE YKOH"/>
    <property type="match status" value="1"/>
</dbReference>
<protein>
    <recommendedName>
        <fullName evidence="3">histidine kinase</fullName>
        <ecNumber evidence="3">2.7.13.3</ecNumber>
    </recommendedName>
</protein>
<dbReference type="Pfam" id="PF02518">
    <property type="entry name" value="HATPase_c"/>
    <property type="match status" value="1"/>
</dbReference>
<comment type="caution">
    <text evidence="14">The sequence shown here is derived from an EMBL/GenBank/DDBJ whole genome shotgun (WGS) entry which is preliminary data.</text>
</comment>
<dbReference type="InterPro" id="IPR005467">
    <property type="entry name" value="His_kinase_dom"/>
</dbReference>
<proteinExistence type="predicted"/>
<evidence type="ECO:0000256" key="7">
    <source>
        <dbReference type="ARBA" id="ARBA00022777"/>
    </source>
</evidence>
<dbReference type="SUPFAM" id="SSF47384">
    <property type="entry name" value="Homodimeric domain of signal transducing histidine kinase"/>
    <property type="match status" value="1"/>
</dbReference>
<dbReference type="PANTHER" id="PTHR45436:SF15">
    <property type="entry name" value="SENSOR HISTIDINE KINASE CUSS"/>
    <property type="match status" value="1"/>
</dbReference>